<evidence type="ECO:0000313" key="2">
    <source>
        <dbReference type="Proteomes" id="UP000238523"/>
    </source>
</evidence>
<sequence>MRDIPYSTLAGFFHACRNVAGSTIGSFKRKLKFSGKHDIVPEIETIKIKDVNEAYERVLKSDLRYHFLKDMTSIA</sequence>
<dbReference type="Gene3D" id="3.90.180.10">
    <property type="entry name" value="Medium-chain alcohol dehydrogenases, catalytic domain"/>
    <property type="match status" value="1"/>
</dbReference>
<name>A0A2K9Z301_RHILE</name>
<dbReference type="AlphaFoldDB" id="A0A2K9Z301"/>
<evidence type="ECO:0000313" key="1">
    <source>
        <dbReference type="EMBL" id="AUW42612.1"/>
    </source>
</evidence>
<dbReference type="Proteomes" id="UP000238523">
    <property type="component" value="Chromosome"/>
</dbReference>
<dbReference type="EMBL" id="CP025012">
    <property type="protein sequence ID" value="AUW42612.1"/>
    <property type="molecule type" value="Genomic_DNA"/>
</dbReference>
<accession>A0A2K9Z301</accession>
<gene>
    <name evidence="1" type="ORF">CUJ84_Chr002251</name>
</gene>
<reference evidence="1 2" key="1">
    <citation type="submission" date="2017-11" db="EMBL/GenBank/DDBJ databases">
        <title>Complete genome of Rhizobium leguminosarum Norway, an ineffective micro-symbiont.</title>
        <authorList>
            <person name="Hoffrichter A."/>
            <person name="Liang J."/>
            <person name="Brachmann A."/>
            <person name="Marin M."/>
        </authorList>
    </citation>
    <scope>NUCLEOTIDE SEQUENCE [LARGE SCALE GENOMIC DNA]</scope>
    <source>
        <strain evidence="1 2">Norway</strain>
    </source>
</reference>
<proteinExistence type="predicted"/>
<protein>
    <submittedName>
        <fullName evidence="1">Uncharacterized protein</fullName>
    </submittedName>
</protein>
<organism evidence="1 2">
    <name type="scientific">Rhizobium leguminosarum</name>
    <dbReference type="NCBI Taxonomy" id="384"/>
    <lineage>
        <taxon>Bacteria</taxon>
        <taxon>Pseudomonadati</taxon>
        <taxon>Pseudomonadota</taxon>
        <taxon>Alphaproteobacteria</taxon>
        <taxon>Hyphomicrobiales</taxon>
        <taxon>Rhizobiaceae</taxon>
        <taxon>Rhizobium/Agrobacterium group</taxon>
        <taxon>Rhizobium</taxon>
    </lineage>
</organism>
<dbReference type="Gene3D" id="3.40.50.720">
    <property type="entry name" value="NAD(P)-binding Rossmann-like Domain"/>
    <property type="match status" value="1"/>
</dbReference>